<feature type="domain" description="Peptidase S1" evidence="9">
    <location>
        <begin position="44"/>
        <end position="269"/>
    </location>
</feature>
<dbReference type="PANTHER" id="PTHR24276:SF91">
    <property type="entry name" value="AT26814P-RELATED"/>
    <property type="match status" value="1"/>
</dbReference>
<proteinExistence type="inferred from homology"/>
<dbReference type="GO" id="GO:0006508">
    <property type="term" value="P:proteolysis"/>
    <property type="evidence" value="ECO:0007669"/>
    <property type="project" value="UniProtKB-KW"/>
</dbReference>
<dbReference type="InterPro" id="IPR009003">
    <property type="entry name" value="Peptidase_S1_PA"/>
</dbReference>
<comment type="caution">
    <text evidence="10">The sequence shown here is derived from an EMBL/GenBank/DDBJ whole genome shotgun (WGS) entry which is preliminary data.</text>
</comment>
<evidence type="ECO:0000256" key="1">
    <source>
        <dbReference type="ARBA" id="ARBA00004239"/>
    </source>
</evidence>
<keyword evidence="3 7" id="KW-0645">Protease</keyword>
<evidence type="ECO:0000256" key="7">
    <source>
        <dbReference type="RuleBase" id="RU363034"/>
    </source>
</evidence>
<dbReference type="PROSITE" id="PS00134">
    <property type="entry name" value="TRYPSIN_HIS"/>
    <property type="match status" value="1"/>
</dbReference>
<dbReference type="PROSITE" id="PS00135">
    <property type="entry name" value="TRYPSIN_SER"/>
    <property type="match status" value="1"/>
</dbReference>
<dbReference type="InterPro" id="IPR033116">
    <property type="entry name" value="TRYPSIN_SER"/>
</dbReference>
<keyword evidence="4 7" id="KW-0378">Hydrolase</keyword>
<dbReference type="Gene3D" id="2.40.10.10">
    <property type="entry name" value="Trypsin-like serine proteases"/>
    <property type="match status" value="2"/>
</dbReference>
<dbReference type="PANTHER" id="PTHR24276">
    <property type="entry name" value="POLYSERASE-RELATED"/>
    <property type="match status" value="1"/>
</dbReference>
<evidence type="ECO:0000259" key="9">
    <source>
        <dbReference type="PROSITE" id="PS50240"/>
    </source>
</evidence>
<keyword evidence="11" id="KW-1185">Reference proteome</keyword>
<feature type="chain" id="PRO_5041454571" description="Peptidase S1 domain-containing protein" evidence="8">
    <location>
        <begin position="17"/>
        <end position="272"/>
    </location>
</feature>
<comment type="subcellular location">
    <subcellularLocation>
        <location evidence="1">Secreted</location>
        <location evidence="1">Extracellular space</location>
    </subcellularLocation>
</comment>
<dbReference type="SUPFAM" id="SSF50494">
    <property type="entry name" value="Trypsin-like serine proteases"/>
    <property type="match status" value="1"/>
</dbReference>
<dbReference type="InterPro" id="IPR018114">
    <property type="entry name" value="TRYPSIN_HIS"/>
</dbReference>
<keyword evidence="5 7" id="KW-0720">Serine protease</keyword>
<dbReference type="FunFam" id="2.40.10.10:FF:000036">
    <property type="entry name" value="Trypsin beta"/>
    <property type="match status" value="1"/>
</dbReference>
<evidence type="ECO:0000256" key="2">
    <source>
        <dbReference type="ARBA" id="ARBA00007664"/>
    </source>
</evidence>
<keyword evidence="8" id="KW-0732">Signal</keyword>
<evidence type="ECO:0000256" key="4">
    <source>
        <dbReference type="ARBA" id="ARBA00022801"/>
    </source>
</evidence>
<dbReference type="InterPro" id="IPR001254">
    <property type="entry name" value="Trypsin_dom"/>
</dbReference>
<dbReference type="InterPro" id="IPR001314">
    <property type="entry name" value="Peptidase_S1A"/>
</dbReference>
<dbReference type="GO" id="GO:0004252">
    <property type="term" value="F:serine-type endopeptidase activity"/>
    <property type="evidence" value="ECO:0007669"/>
    <property type="project" value="InterPro"/>
</dbReference>
<comment type="similarity">
    <text evidence="2">Belongs to the peptidase S1 family.</text>
</comment>
<evidence type="ECO:0000313" key="11">
    <source>
        <dbReference type="Proteomes" id="UP001168821"/>
    </source>
</evidence>
<evidence type="ECO:0000256" key="8">
    <source>
        <dbReference type="SAM" id="SignalP"/>
    </source>
</evidence>
<sequence length="272" mass="28821">MKSAVILLVVATLAWGAPKTGKLSFRNLYKETVVPIVNHPNPRIIGGQEAVPHSIPYQVFLEIYNTTSGWYCGGSLLTPNYIVTAGHCGAGARQAYIILGAHKPLAYEDTQLQIVSSNVIVHEDYDGEIGNDIAVIGLPETITLTDAIGTIGLPSADSGDFAGQIARASGWGFIYGHGPTLSDVLNYVDLEIITNEECEEVFGTLDDTILCTSGDNNTSTCSGDSGGPLVIDGSLVGITSFGVQYCPGGYPAAFTRVTTFLEWLATNTDVKI</sequence>
<gene>
    <name evidence="10" type="ORF">Zmor_011660</name>
</gene>
<dbReference type="GO" id="GO:0005576">
    <property type="term" value="C:extracellular region"/>
    <property type="evidence" value="ECO:0007669"/>
    <property type="project" value="UniProtKB-SubCell"/>
</dbReference>
<dbReference type="Pfam" id="PF00089">
    <property type="entry name" value="Trypsin"/>
    <property type="match status" value="1"/>
</dbReference>
<dbReference type="PROSITE" id="PS50240">
    <property type="entry name" value="TRYPSIN_DOM"/>
    <property type="match status" value="1"/>
</dbReference>
<dbReference type="CDD" id="cd00190">
    <property type="entry name" value="Tryp_SPc"/>
    <property type="match status" value="1"/>
</dbReference>
<name>A0AA38IMH9_9CUCU</name>
<protein>
    <recommendedName>
        <fullName evidence="9">Peptidase S1 domain-containing protein</fullName>
    </recommendedName>
</protein>
<accession>A0AA38IMH9</accession>
<reference evidence="10" key="1">
    <citation type="journal article" date="2023" name="G3 (Bethesda)">
        <title>Whole genome assemblies of Zophobas morio and Tenebrio molitor.</title>
        <authorList>
            <person name="Kaur S."/>
            <person name="Stinson S.A."/>
            <person name="diCenzo G.C."/>
        </authorList>
    </citation>
    <scope>NUCLEOTIDE SEQUENCE</scope>
    <source>
        <strain evidence="10">QUZm001</strain>
    </source>
</reference>
<keyword evidence="6" id="KW-1015">Disulfide bond</keyword>
<dbReference type="EMBL" id="JALNTZ010000003">
    <property type="protein sequence ID" value="KAJ3660002.1"/>
    <property type="molecule type" value="Genomic_DNA"/>
</dbReference>
<evidence type="ECO:0000256" key="3">
    <source>
        <dbReference type="ARBA" id="ARBA00022670"/>
    </source>
</evidence>
<dbReference type="InterPro" id="IPR043504">
    <property type="entry name" value="Peptidase_S1_PA_chymotrypsin"/>
</dbReference>
<dbReference type="AlphaFoldDB" id="A0AA38IMH9"/>
<dbReference type="Proteomes" id="UP001168821">
    <property type="component" value="Unassembled WGS sequence"/>
</dbReference>
<dbReference type="PRINTS" id="PR00722">
    <property type="entry name" value="CHYMOTRYPSIN"/>
</dbReference>
<evidence type="ECO:0000313" key="10">
    <source>
        <dbReference type="EMBL" id="KAJ3660002.1"/>
    </source>
</evidence>
<feature type="signal peptide" evidence="8">
    <location>
        <begin position="1"/>
        <end position="16"/>
    </location>
</feature>
<dbReference type="InterPro" id="IPR050430">
    <property type="entry name" value="Peptidase_S1"/>
</dbReference>
<dbReference type="FunFam" id="2.40.10.10:FF:000068">
    <property type="entry name" value="transmembrane protease serine 2"/>
    <property type="match status" value="1"/>
</dbReference>
<dbReference type="SMART" id="SM00020">
    <property type="entry name" value="Tryp_SPc"/>
    <property type="match status" value="1"/>
</dbReference>
<organism evidence="10 11">
    <name type="scientific">Zophobas morio</name>
    <dbReference type="NCBI Taxonomy" id="2755281"/>
    <lineage>
        <taxon>Eukaryota</taxon>
        <taxon>Metazoa</taxon>
        <taxon>Ecdysozoa</taxon>
        <taxon>Arthropoda</taxon>
        <taxon>Hexapoda</taxon>
        <taxon>Insecta</taxon>
        <taxon>Pterygota</taxon>
        <taxon>Neoptera</taxon>
        <taxon>Endopterygota</taxon>
        <taxon>Coleoptera</taxon>
        <taxon>Polyphaga</taxon>
        <taxon>Cucujiformia</taxon>
        <taxon>Tenebrionidae</taxon>
        <taxon>Zophobas</taxon>
    </lineage>
</organism>
<evidence type="ECO:0000256" key="6">
    <source>
        <dbReference type="ARBA" id="ARBA00023157"/>
    </source>
</evidence>
<evidence type="ECO:0000256" key="5">
    <source>
        <dbReference type="ARBA" id="ARBA00022825"/>
    </source>
</evidence>